<keyword evidence="5 9" id="KW-0812">Transmembrane</keyword>
<feature type="transmembrane region" description="Helical" evidence="9">
    <location>
        <begin position="75"/>
        <end position="98"/>
    </location>
</feature>
<dbReference type="PANTHER" id="PTHR35011">
    <property type="entry name" value="2,3-DIKETO-L-GULONATE TRAP TRANSPORTER SMALL PERMEASE PROTEIN YIAM"/>
    <property type="match status" value="1"/>
</dbReference>
<dbReference type="PANTHER" id="PTHR35011:SF2">
    <property type="entry name" value="2,3-DIKETO-L-GULONATE TRAP TRANSPORTER SMALL PERMEASE PROTEIN YIAM"/>
    <property type="match status" value="1"/>
</dbReference>
<keyword evidence="12" id="KW-1185">Reference proteome</keyword>
<dbReference type="GO" id="GO:0015740">
    <property type="term" value="P:C4-dicarboxylate transport"/>
    <property type="evidence" value="ECO:0007669"/>
    <property type="project" value="TreeGrafter"/>
</dbReference>
<dbReference type="RefSeq" id="WP_114831987.1">
    <property type="nucleotide sequence ID" value="NZ_QQTP01000019.1"/>
</dbReference>
<evidence type="ECO:0000256" key="5">
    <source>
        <dbReference type="ARBA" id="ARBA00022692"/>
    </source>
</evidence>
<evidence type="ECO:0000256" key="3">
    <source>
        <dbReference type="ARBA" id="ARBA00022475"/>
    </source>
</evidence>
<reference evidence="12" key="1">
    <citation type="submission" date="2018-07" db="EMBL/GenBank/DDBJ databases">
        <authorList>
            <person name="Safronova V.I."/>
            <person name="Chirak E.R."/>
            <person name="Sazanova A.L."/>
        </authorList>
    </citation>
    <scope>NUCLEOTIDE SEQUENCE [LARGE SCALE GENOMIC DNA]</scope>
    <source>
        <strain evidence="12">RCAM04685</strain>
    </source>
</reference>
<comment type="function">
    <text evidence="9">Part of the tripartite ATP-independent periplasmic (TRAP) transport system.</text>
</comment>
<keyword evidence="7 9" id="KW-0472">Membrane</keyword>
<name>A0A370KZC6_9HYPH</name>
<dbReference type="InterPro" id="IPR055348">
    <property type="entry name" value="DctQ"/>
</dbReference>
<dbReference type="EMBL" id="QQTP01000019">
    <property type="protein sequence ID" value="RDJ20348.1"/>
    <property type="molecule type" value="Genomic_DNA"/>
</dbReference>
<comment type="caution">
    <text evidence="11">The sequence shown here is derived from an EMBL/GenBank/DDBJ whole genome shotgun (WGS) entry which is preliminary data.</text>
</comment>
<dbReference type="GO" id="GO:0005886">
    <property type="term" value="C:plasma membrane"/>
    <property type="evidence" value="ECO:0007669"/>
    <property type="project" value="UniProtKB-SubCell"/>
</dbReference>
<evidence type="ECO:0000256" key="8">
    <source>
        <dbReference type="ARBA" id="ARBA00038436"/>
    </source>
</evidence>
<evidence type="ECO:0000259" key="10">
    <source>
        <dbReference type="Pfam" id="PF04290"/>
    </source>
</evidence>
<comment type="subcellular location">
    <subcellularLocation>
        <location evidence="1 9">Cell inner membrane</location>
        <topology evidence="1 9">Multi-pass membrane protein</topology>
    </subcellularLocation>
</comment>
<feature type="transmembrane region" description="Helical" evidence="9">
    <location>
        <begin position="159"/>
        <end position="183"/>
    </location>
</feature>
<evidence type="ECO:0000256" key="2">
    <source>
        <dbReference type="ARBA" id="ARBA00022448"/>
    </source>
</evidence>
<keyword evidence="2 9" id="KW-0813">Transport</keyword>
<dbReference type="OrthoDB" id="4964541at2"/>
<feature type="transmembrane region" description="Helical" evidence="9">
    <location>
        <begin position="41"/>
        <end position="63"/>
    </location>
</feature>
<comment type="subunit">
    <text evidence="9">The complex comprises the extracytoplasmic solute receptor protein and the two transmembrane proteins.</text>
</comment>
<keyword evidence="6 9" id="KW-1133">Transmembrane helix</keyword>
<evidence type="ECO:0000256" key="6">
    <source>
        <dbReference type="ARBA" id="ARBA00022989"/>
    </source>
</evidence>
<accession>A0A370KZC6</accession>
<organism evidence="11 12">
    <name type="scientific">Bosea caraganae</name>
    <dbReference type="NCBI Taxonomy" id="2763117"/>
    <lineage>
        <taxon>Bacteria</taxon>
        <taxon>Pseudomonadati</taxon>
        <taxon>Pseudomonadota</taxon>
        <taxon>Alphaproteobacteria</taxon>
        <taxon>Hyphomicrobiales</taxon>
        <taxon>Boseaceae</taxon>
        <taxon>Bosea</taxon>
    </lineage>
</organism>
<evidence type="ECO:0000256" key="7">
    <source>
        <dbReference type="ARBA" id="ARBA00023136"/>
    </source>
</evidence>
<protein>
    <recommendedName>
        <fullName evidence="9">TRAP transporter small permease protein</fullName>
    </recommendedName>
</protein>
<evidence type="ECO:0000256" key="1">
    <source>
        <dbReference type="ARBA" id="ARBA00004429"/>
    </source>
</evidence>
<evidence type="ECO:0000313" key="12">
    <source>
        <dbReference type="Proteomes" id="UP000255207"/>
    </source>
</evidence>
<keyword evidence="3" id="KW-1003">Cell membrane</keyword>
<feature type="transmembrane region" description="Helical" evidence="9">
    <location>
        <begin position="119"/>
        <end position="139"/>
    </location>
</feature>
<sequence>MPDVMSNDEAESWDSDEKTWDKHINEQFVAMHPALYRIDYIVIKATEWILVAAGVLFTFLISYDVVSRYVFGSSSFFVSAGAKFLLLWFFLLGAGLALRQGSHVGFELLVNNLKPGPARIVKLVGQVLSLVFFVEMLWSGLVSLGPAAKQTDPALNLSLLWGFLAIPVGFALLIYHMLVLMALDRRAAASAGRAAS</sequence>
<evidence type="ECO:0000313" key="11">
    <source>
        <dbReference type="EMBL" id="RDJ20348.1"/>
    </source>
</evidence>
<evidence type="ECO:0000256" key="9">
    <source>
        <dbReference type="RuleBase" id="RU369079"/>
    </source>
</evidence>
<proteinExistence type="inferred from homology"/>
<dbReference type="Pfam" id="PF04290">
    <property type="entry name" value="DctQ"/>
    <property type="match status" value="1"/>
</dbReference>
<gene>
    <name evidence="11" type="ORF">DWE98_24735</name>
</gene>
<feature type="domain" description="Tripartite ATP-independent periplasmic transporters DctQ component" evidence="10">
    <location>
        <begin position="59"/>
        <end position="182"/>
    </location>
</feature>
<dbReference type="AlphaFoldDB" id="A0A370KZC6"/>
<dbReference type="GO" id="GO:0022857">
    <property type="term" value="F:transmembrane transporter activity"/>
    <property type="evidence" value="ECO:0007669"/>
    <property type="project" value="UniProtKB-UniRule"/>
</dbReference>
<keyword evidence="4 9" id="KW-0997">Cell inner membrane</keyword>
<evidence type="ECO:0000256" key="4">
    <source>
        <dbReference type="ARBA" id="ARBA00022519"/>
    </source>
</evidence>
<dbReference type="InterPro" id="IPR007387">
    <property type="entry name" value="TRAP_DctQ"/>
</dbReference>
<comment type="similarity">
    <text evidence="8 9">Belongs to the TRAP transporter small permease family.</text>
</comment>
<dbReference type="Proteomes" id="UP000255207">
    <property type="component" value="Unassembled WGS sequence"/>
</dbReference>